<name>A0AAN7LGJ0_TRANT</name>
<protein>
    <submittedName>
        <fullName evidence="2">Uncharacterized protein</fullName>
    </submittedName>
</protein>
<comment type="caution">
    <text evidence="2">The sequence shown here is derived from an EMBL/GenBank/DDBJ whole genome shotgun (WGS) entry which is preliminary data.</text>
</comment>
<reference evidence="2 3" key="1">
    <citation type="journal article" date="2023" name="Hortic Res">
        <title>Pangenome of water caltrop reveals structural variations and asymmetric subgenome divergence after allopolyploidization.</title>
        <authorList>
            <person name="Zhang X."/>
            <person name="Chen Y."/>
            <person name="Wang L."/>
            <person name="Yuan Y."/>
            <person name="Fang M."/>
            <person name="Shi L."/>
            <person name="Lu R."/>
            <person name="Comes H.P."/>
            <person name="Ma Y."/>
            <person name="Chen Y."/>
            <person name="Huang G."/>
            <person name="Zhou Y."/>
            <person name="Zheng Z."/>
            <person name="Qiu Y."/>
        </authorList>
    </citation>
    <scope>NUCLEOTIDE SEQUENCE [LARGE SCALE GENOMIC DNA]</scope>
    <source>
        <strain evidence="2">F231</strain>
    </source>
</reference>
<dbReference type="AlphaFoldDB" id="A0AAN7LGJ0"/>
<evidence type="ECO:0000256" key="1">
    <source>
        <dbReference type="SAM" id="MobiDB-lite"/>
    </source>
</evidence>
<keyword evidence="3" id="KW-1185">Reference proteome</keyword>
<evidence type="ECO:0000313" key="3">
    <source>
        <dbReference type="Proteomes" id="UP001346149"/>
    </source>
</evidence>
<sequence>MGPLETVFRFLPGKTVSQPCFSVEVGLLKSGAEYYMNHGLKLHAEVTIKMVGVGMELPNEAPTDEASCFLLQAKQARRGPSTEPDKNNCPQKRYQIPLGRCRVIHVGRYTRGRGDKFQVMKGECGSHHPSHLAPTDVSIFVA</sequence>
<organism evidence="2 3">
    <name type="scientific">Trapa natans</name>
    <name type="common">Water chestnut</name>
    <dbReference type="NCBI Taxonomy" id="22666"/>
    <lineage>
        <taxon>Eukaryota</taxon>
        <taxon>Viridiplantae</taxon>
        <taxon>Streptophyta</taxon>
        <taxon>Embryophyta</taxon>
        <taxon>Tracheophyta</taxon>
        <taxon>Spermatophyta</taxon>
        <taxon>Magnoliopsida</taxon>
        <taxon>eudicotyledons</taxon>
        <taxon>Gunneridae</taxon>
        <taxon>Pentapetalae</taxon>
        <taxon>rosids</taxon>
        <taxon>malvids</taxon>
        <taxon>Myrtales</taxon>
        <taxon>Lythraceae</taxon>
        <taxon>Trapa</taxon>
    </lineage>
</organism>
<evidence type="ECO:0000313" key="2">
    <source>
        <dbReference type="EMBL" id="KAK4784980.1"/>
    </source>
</evidence>
<feature type="region of interest" description="Disordered" evidence="1">
    <location>
        <begin position="72"/>
        <end position="91"/>
    </location>
</feature>
<dbReference type="EMBL" id="JAXQNO010000013">
    <property type="protein sequence ID" value="KAK4784980.1"/>
    <property type="molecule type" value="Genomic_DNA"/>
</dbReference>
<accession>A0AAN7LGJ0</accession>
<dbReference type="Proteomes" id="UP001346149">
    <property type="component" value="Unassembled WGS sequence"/>
</dbReference>
<gene>
    <name evidence="2" type="ORF">SAY86_001669</name>
</gene>
<proteinExistence type="predicted"/>